<dbReference type="OrthoDB" id="10021397at2759"/>
<feature type="transmembrane region" description="Helical" evidence="8">
    <location>
        <begin position="53"/>
        <end position="77"/>
    </location>
</feature>
<comment type="subcellular location">
    <subcellularLocation>
        <location evidence="1">Membrane</location>
        <topology evidence="1">Multi-pass membrane protein</topology>
    </subcellularLocation>
</comment>
<evidence type="ECO:0000256" key="6">
    <source>
        <dbReference type="ARBA" id="ARBA00023136"/>
    </source>
</evidence>
<dbReference type="InterPro" id="IPR011701">
    <property type="entry name" value="MFS"/>
</dbReference>
<keyword evidence="6 8" id="KW-0472">Membrane</keyword>
<comment type="caution">
    <text evidence="10">The sequence shown here is derived from an EMBL/GenBank/DDBJ whole genome shotgun (WGS) entry which is preliminary data.</text>
</comment>
<proteinExistence type="inferred from homology"/>
<evidence type="ECO:0000256" key="3">
    <source>
        <dbReference type="ARBA" id="ARBA00022448"/>
    </source>
</evidence>
<keyword evidence="4 8" id="KW-0812">Transmembrane</keyword>
<protein>
    <recommendedName>
        <fullName evidence="9">Major facilitator superfamily (MFS) profile domain-containing protein</fullName>
    </recommendedName>
</protein>
<reference evidence="10" key="2">
    <citation type="journal article" date="2023" name="IMA Fungus">
        <title>Comparative genomic study of the Penicillium genus elucidates a diverse pangenome and 15 lateral gene transfer events.</title>
        <authorList>
            <person name="Petersen C."/>
            <person name="Sorensen T."/>
            <person name="Nielsen M.R."/>
            <person name="Sondergaard T.E."/>
            <person name="Sorensen J.L."/>
            <person name="Fitzpatrick D.A."/>
            <person name="Frisvad J.C."/>
            <person name="Nielsen K.L."/>
        </authorList>
    </citation>
    <scope>NUCLEOTIDE SEQUENCE</scope>
    <source>
        <strain evidence="10">IBT 19713</strain>
    </source>
</reference>
<reference evidence="10" key="1">
    <citation type="submission" date="2022-11" db="EMBL/GenBank/DDBJ databases">
        <authorList>
            <person name="Petersen C."/>
        </authorList>
    </citation>
    <scope>NUCLEOTIDE SEQUENCE</scope>
    <source>
        <strain evidence="10">IBT 19713</strain>
    </source>
</reference>
<gene>
    <name evidence="10" type="ORF">N7468_006276</name>
</gene>
<feature type="domain" description="Major facilitator superfamily (MFS) profile" evidence="9">
    <location>
        <begin position="1"/>
        <end position="221"/>
    </location>
</feature>
<dbReference type="GO" id="GO:0022857">
    <property type="term" value="F:transmembrane transporter activity"/>
    <property type="evidence" value="ECO:0007669"/>
    <property type="project" value="InterPro"/>
</dbReference>
<evidence type="ECO:0000256" key="1">
    <source>
        <dbReference type="ARBA" id="ARBA00004141"/>
    </source>
</evidence>
<dbReference type="Gene3D" id="1.20.1250.20">
    <property type="entry name" value="MFS general substrate transporter like domains"/>
    <property type="match status" value="1"/>
</dbReference>
<dbReference type="Pfam" id="PF07690">
    <property type="entry name" value="MFS_1"/>
    <property type="match status" value="1"/>
</dbReference>
<dbReference type="EMBL" id="JAPQKS010000005">
    <property type="protein sequence ID" value="KAJ5225051.1"/>
    <property type="molecule type" value="Genomic_DNA"/>
</dbReference>
<accession>A0A9W9TJG7</accession>
<dbReference type="RefSeq" id="XP_058328462.1">
    <property type="nucleotide sequence ID" value="XM_058475572.1"/>
</dbReference>
<evidence type="ECO:0000313" key="10">
    <source>
        <dbReference type="EMBL" id="KAJ5225051.1"/>
    </source>
</evidence>
<dbReference type="SUPFAM" id="SSF103473">
    <property type="entry name" value="MFS general substrate transporter"/>
    <property type="match status" value="1"/>
</dbReference>
<name>A0A9W9TJG7_9EURO</name>
<evidence type="ECO:0000313" key="11">
    <source>
        <dbReference type="Proteomes" id="UP001150941"/>
    </source>
</evidence>
<evidence type="ECO:0000256" key="2">
    <source>
        <dbReference type="ARBA" id="ARBA00008335"/>
    </source>
</evidence>
<evidence type="ECO:0000259" key="9">
    <source>
        <dbReference type="PROSITE" id="PS50850"/>
    </source>
</evidence>
<keyword evidence="7" id="KW-0325">Glycoprotein</keyword>
<dbReference type="Proteomes" id="UP001150941">
    <property type="component" value="Unassembled WGS sequence"/>
</dbReference>
<evidence type="ECO:0000256" key="5">
    <source>
        <dbReference type="ARBA" id="ARBA00022989"/>
    </source>
</evidence>
<dbReference type="InterPro" id="IPR036259">
    <property type="entry name" value="MFS_trans_sf"/>
</dbReference>
<keyword evidence="3" id="KW-0813">Transport</keyword>
<feature type="transmembrane region" description="Helical" evidence="8">
    <location>
        <begin position="165"/>
        <end position="187"/>
    </location>
</feature>
<organism evidence="10 11">
    <name type="scientific">Penicillium chermesinum</name>
    <dbReference type="NCBI Taxonomy" id="63820"/>
    <lineage>
        <taxon>Eukaryota</taxon>
        <taxon>Fungi</taxon>
        <taxon>Dikarya</taxon>
        <taxon>Ascomycota</taxon>
        <taxon>Pezizomycotina</taxon>
        <taxon>Eurotiomycetes</taxon>
        <taxon>Eurotiomycetidae</taxon>
        <taxon>Eurotiales</taxon>
        <taxon>Aspergillaceae</taxon>
        <taxon>Penicillium</taxon>
    </lineage>
</organism>
<feature type="transmembrane region" description="Helical" evidence="8">
    <location>
        <begin position="89"/>
        <end position="112"/>
    </location>
</feature>
<comment type="similarity">
    <text evidence="2">Belongs to the major facilitator superfamily.</text>
</comment>
<dbReference type="PROSITE" id="PS50850">
    <property type="entry name" value="MFS"/>
    <property type="match status" value="1"/>
</dbReference>
<dbReference type="PANTHER" id="PTHR23501">
    <property type="entry name" value="MAJOR FACILITATOR SUPERFAMILY"/>
    <property type="match status" value="1"/>
</dbReference>
<dbReference type="GeneID" id="83202875"/>
<dbReference type="PANTHER" id="PTHR23501:SF187">
    <property type="entry name" value="MAJOR FACILITATOR SUPERFAMILY (MFS) PROFILE DOMAIN-CONTAINING PROTEIN"/>
    <property type="match status" value="1"/>
</dbReference>
<feature type="transmembrane region" description="Helical" evidence="8">
    <location>
        <begin position="24"/>
        <end position="41"/>
    </location>
</feature>
<sequence>IVTTYQLDLIVSDLVPGRQRGQSIGITCAAVYIGIAFGPYAGGIIVDTISWRWAFYVSLPIAGFAAVVVAIGFSISYRKNLVKERLVKFTFTSAAGFSITLIWSILSMWRIYFLSVYFRAVQTCFPVHTGVQILPKDHSSPAVVIGDAFMKIVGRPGSMSTAAAMAFWAFIRNFGIIWGMTISSAIMNRFESLLSTISDPAVRASLSDGQAYERASEAFVD</sequence>
<feature type="non-terminal residue" evidence="10">
    <location>
        <position position="1"/>
    </location>
</feature>
<dbReference type="GO" id="GO:0005886">
    <property type="term" value="C:plasma membrane"/>
    <property type="evidence" value="ECO:0007669"/>
    <property type="project" value="TreeGrafter"/>
</dbReference>
<evidence type="ECO:0000256" key="8">
    <source>
        <dbReference type="SAM" id="Phobius"/>
    </source>
</evidence>
<evidence type="ECO:0000256" key="7">
    <source>
        <dbReference type="ARBA" id="ARBA00023180"/>
    </source>
</evidence>
<keyword evidence="5 8" id="KW-1133">Transmembrane helix</keyword>
<keyword evidence="11" id="KW-1185">Reference proteome</keyword>
<evidence type="ECO:0000256" key="4">
    <source>
        <dbReference type="ARBA" id="ARBA00022692"/>
    </source>
</evidence>
<dbReference type="AlphaFoldDB" id="A0A9W9TJG7"/>
<dbReference type="InterPro" id="IPR020846">
    <property type="entry name" value="MFS_dom"/>
</dbReference>